<dbReference type="SUPFAM" id="SSF51658">
    <property type="entry name" value="Xylose isomerase-like"/>
    <property type="match status" value="1"/>
</dbReference>
<dbReference type="PANTHER" id="PTHR12110:SF21">
    <property type="entry name" value="XYLOSE ISOMERASE-LIKE TIM BARREL DOMAIN-CONTAINING PROTEIN"/>
    <property type="match status" value="1"/>
</dbReference>
<dbReference type="InterPro" id="IPR050312">
    <property type="entry name" value="IolE/XylAMocC-like"/>
</dbReference>
<accession>A0A1I4FU31</accession>
<evidence type="ECO:0000259" key="1">
    <source>
        <dbReference type="Pfam" id="PF01261"/>
    </source>
</evidence>
<protein>
    <submittedName>
        <fullName evidence="2">Sugar phosphate isomerase/epimerase</fullName>
    </submittedName>
</protein>
<gene>
    <name evidence="2" type="ORF">SAMN05216275_1726</name>
</gene>
<keyword evidence="2" id="KW-0413">Isomerase</keyword>
<dbReference type="Pfam" id="PF01261">
    <property type="entry name" value="AP_endonuc_2"/>
    <property type="match status" value="1"/>
</dbReference>
<dbReference type="RefSeq" id="WP_093892334.1">
    <property type="nucleotide sequence ID" value="NZ_FOQY01000072.1"/>
</dbReference>
<evidence type="ECO:0000313" key="3">
    <source>
        <dbReference type="Proteomes" id="UP000199111"/>
    </source>
</evidence>
<dbReference type="AlphaFoldDB" id="A0A1I4FU31"/>
<dbReference type="Proteomes" id="UP000199111">
    <property type="component" value="Unassembled WGS sequence"/>
</dbReference>
<dbReference type="InterPro" id="IPR036237">
    <property type="entry name" value="Xyl_isomerase-like_sf"/>
</dbReference>
<proteinExistence type="predicted"/>
<dbReference type="EMBL" id="FOQY01000072">
    <property type="protein sequence ID" value="SFL20929.1"/>
    <property type="molecule type" value="Genomic_DNA"/>
</dbReference>
<dbReference type="GO" id="GO:0016853">
    <property type="term" value="F:isomerase activity"/>
    <property type="evidence" value="ECO:0007669"/>
    <property type="project" value="UniProtKB-KW"/>
</dbReference>
<name>A0A1I4FU31_9ACTN</name>
<keyword evidence="3" id="KW-1185">Reference proteome</keyword>
<dbReference type="InterPro" id="IPR013022">
    <property type="entry name" value="Xyl_isomerase-like_TIM-brl"/>
</dbReference>
<sequence length="303" mass="31522">MFPVTALSAPLSPADTPLLPCLNPATVTGLDMEDFLYLAAGASFRTVELSIQQVIAYGPAKTAALLTELGLSVAAASGIVPAGPVLPAPLLITTDAYVATLADLPERLAAFQTIGCRVATVLLNPRTGGDSHAAIATAVGRLRVLADAAADHGVRLAVEAVGVRAGLDACLEGPHEVASTLPRLAELLEQVGRDDVGVCVDSFHWAATGADPAHLTELAPLPIGHVQVADIPARLPPSRWTDAMRLFPSEGAMDWAPFVQALEAAGYRGPLSVELFNPELRLLPEDEIAKRAYTAARTVAGIL</sequence>
<reference evidence="3" key="1">
    <citation type="submission" date="2016-10" db="EMBL/GenBank/DDBJ databases">
        <authorList>
            <person name="Varghese N."/>
            <person name="Submissions S."/>
        </authorList>
    </citation>
    <scope>NUCLEOTIDE SEQUENCE [LARGE SCALE GENOMIC DNA]</scope>
    <source>
        <strain evidence="3">CGMCC 4.2126</strain>
    </source>
</reference>
<dbReference type="Gene3D" id="3.20.20.150">
    <property type="entry name" value="Divalent-metal-dependent TIM barrel enzymes"/>
    <property type="match status" value="1"/>
</dbReference>
<evidence type="ECO:0000313" key="2">
    <source>
        <dbReference type="EMBL" id="SFL20929.1"/>
    </source>
</evidence>
<feature type="domain" description="Xylose isomerase-like TIM barrel" evidence="1">
    <location>
        <begin position="38"/>
        <end position="291"/>
    </location>
</feature>
<organism evidence="2 3">
    <name type="scientific">Streptosporangium canum</name>
    <dbReference type="NCBI Taxonomy" id="324952"/>
    <lineage>
        <taxon>Bacteria</taxon>
        <taxon>Bacillati</taxon>
        <taxon>Actinomycetota</taxon>
        <taxon>Actinomycetes</taxon>
        <taxon>Streptosporangiales</taxon>
        <taxon>Streptosporangiaceae</taxon>
        <taxon>Streptosporangium</taxon>
    </lineage>
</organism>
<dbReference type="PANTHER" id="PTHR12110">
    <property type="entry name" value="HYDROXYPYRUVATE ISOMERASE"/>
    <property type="match status" value="1"/>
</dbReference>
<dbReference type="GeneID" id="96303863"/>